<accession>A0AAD5JVN9</accession>
<dbReference type="AlphaFoldDB" id="A0AAD5JVN9"/>
<protein>
    <submittedName>
        <fullName evidence="2">Uncharacterized protein</fullName>
    </submittedName>
</protein>
<keyword evidence="3" id="KW-1185">Reference proteome</keyword>
<feature type="compositionally biased region" description="Acidic residues" evidence="1">
    <location>
        <begin position="112"/>
        <end position="122"/>
    </location>
</feature>
<dbReference type="Proteomes" id="UP001209540">
    <property type="component" value="Unassembled WGS sequence"/>
</dbReference>
<feature type="region of interest" description="Disordered" evidence="1">
    <location>
        <begin position="112"/>
        <end position="132"/>
    </location>
</feature>
<name>A0AAD5JVN9_9FUNG</name>
<evidence type="ECO:0000256" key="1">
    <source>
        <dbReference type="SAM" id="MobiDB-lite"/>
    </source>
</evidence>
<evidence type="ECO:0000313" key="3">
    <source>
        <dbReference type="Proteomes" id="UP001209540"/>
    </source>
</evidence>
<reference evidence="2" key="1">
    <citation type="journal article" date="2022" name="IScience">
        <title>Evolution of zygomycete secretomes and the origins of terrestrial fungal ecologies.</title>
        <authorList>
            <person name="Chang Y."/>
            <person name="Wang Y."/>
            <person name="Mondo S."/>
            <person name="Ahrendt S."/>
            <person name="Andreopoulos W."/>
            <person name="Barry K."/>
            <person name="Beard J."/>
            <person name="Benny G.L."/>
            <person name="Blankenship S."/>
            <person name="Bonito G."/>
            <person name="Cuomo C."/>
            <person name="Desiro A."/>
            <person name="Gervers K.A."/>
            <person name="Hundley H."/>
            <person name="Kuo A."/>
            <person name="LaButti K."/>
            <person name="Lang B.F."/>
            <person name="Lipzen A."/>
            <person name="O'Donnell K."/>
            <person name="Pangilinan J."/>
            <person name="Reynolds N."/>
            <person name="Sandor L."/>
            <person name="Smith M.E."/>
            <person name="Tsang A."/>
            <person name="Grigoriev I.V."/>
            <person name="Stajich J.E."/>
            <person name="Spatafora J.W."/>
        </authorList>
    </citation>
    <scope>NUCLEOTIDE SEQUENCE</scope>
    <source>
        <strain evidence="2">RSA 2281</strain>
    </source>
</reference>
<dbReference type="EMBL" id="JAIXMP010000097">
    <property type="protein sequence ID" value="KAI9243122.1"/>
    <property type="molecule type" value="Genomic_DNA"/>
</dbReference>
<comment type="caution">
    <text evidence="2">The sequence shown here is derived from an EMBL/GenBank/DDBJ whole genome shotgun (WGS) entry which is preliminary data.</text>
</comment>
<organism evidence="2 3">
    <name type="scientific">Phascolomyces articulosus</name>
    <dbReference type="NCBI Taxonomy" id="60185"/>
    <lineage>
        <taxon>Eukaryota</taxon>
        <taxon>Fungi</taxon>
        <taxon>Fungi incertae sedis</taxon>
        <taxon>Mucoromycota</taxon>
        <taxon>Mucoromycotina</taxon>
        <taxon>Mucoromycetes</taxon>
        <taxon>Mucorales</taxon>
        <taxon>Lichtheimiaceae</taxon>
        <taxon>Phascolomyces</taxon>
    </lineage>
</organism>
<evidence type="ECO:0000313" key="2">
    <source>
        <dbReference type="EMBL" id="KAI9243122.1"/>
    </source>
</evidence>
<proteinExistence type="predicted"/>
<gene>
    <name evidence="2" type="ORF">BDA99DRAFT_544623</name>
</gene>
<sequence>MSTPATTNMYRCYCEICQQHNPGYGVLLTERTYQDHWAASLDRATAADYNRHDDGGGDDDIPIDESISDFDIQVDIPIGDVIPSKSFFDPEHEVHHTVVDDEMNMADNAEFDVDDTQDDDQYTTDVHGNEGI</sequence>
<reference evidence="2" key="2">
    <citation type="submission" date="2023-02" db="EMBL/GenBank/DDBJ databases">
        <authorList>
            <consortium name="DOE Joint Genome Institute"/>
            <person name="Mondo S.J."/>
            <person name="Chang Y."/>
            <person name="Wang Y."/>
            <person name="Ahrendt S."/>
            <person name="Andreopoulos W."/>
            <person name="Barry K."/>
            <person name="Beard J."/>
            <person name="Benny G.L."/>
            <person name="Blankenship S."/>
            <person name="Bonito G."/>
            <person name="Cuomo C."/>
            <person name="Desiro A."/>
            <person name="Gervers K.A."/>
            <person name="Hundley H."/>
            <person name="Kuo A."/>
            <person name="LaButti K."/>
            <person name="Lang B.F."/>
            <person name="Lipzen A."/>
            <person name="O'Donnell K."/>
            <person name="Pangilinan J."/>
            <person name="Reynolds N."/>
            <person name="Sandor L."/>
            <person name="Smith M.W."/>
            <person name="Tsang A."/>
            <person name="Grigoriev I.V."/>
            <person name="Stajich J.E."/>
            <person name="Spatafora J.W."/>
        </authorList>
    </citation>
    <scope>NUCLEOTIDE SEQUENCE</scope>
    <source>
        <strain evidence="2">RSA 2281</strain>
    </source>
</reference>